<dbReference type="InterPro" id="IPR001041">
    <property type="entry name" value="2Fe-2S_ferredoxin-type"/>
</dbReference>
<dbReference type="PROSITE" id="PS51839">
    <property type="entry name" value="4FE4S_HC3"/>
    <property type="match status" value="1"/>
</dbReference>
<dbReference type="InterPro" id="IPR017896">
    <property type="entry name" value="4Fe4S_Fe-S-bd"/>
</dbReference>
<dbReference type="SUPFAM" id="SSF54292">
    <property type="entry name" value="2Fe-2S ferredoxin-like"/>
    <property type="match status" value="1"/>
</dbReference>
<evidence type="ECO:0000256" key="1">
    <source>
        <dbReference type="ARBA" id="ARBA00022485"/>
    </source>
</evidence>
<dbReference type="NCBIfam" id="TIGR02512">
    <property type="entry name" value="FeFe_hydrog_A"/>
    <property type="match status" value="1"/>
</dbReference>
<feature type="domain" description="4Fe-4S ferredoxin-type" evidence="7">
    <location>
        <begin position="141"/>
        <end position="170"/>
    </location>
</feature>
<dbReference type="PROSITE" id="PS51085">
    <property type="entry name" value="2FE2S_FER_2"/>
    <property type="match status" value="1"/>
</dbReference>
<dbReference type="Pfam" id="PF02906">
    <property type="entry name" value="Fe_hyd_lg_C"/>
    <property type="match status" value="1"/>
</dbReference>
<dbReference type="SMART" id="SM00902">
    <property type="entry name" value="Fe_hyd_SSU"/>
    <property type="match status" value="1"/>
</dbReference>
<dbReference type="Pfam" id="PF02256">
    <property type="entry name" value="Fe_hyd_SSU"/>
    <property type="match status" value="1"/>
</dbReference>
<evidence type="ECO:0000256" key="4">
    <source>
        <dbReference type="ARBA" id="ARBA00023004"/>
    </source>
</evidence>
<dbReference type="InterPro" id="IPR036010">
    <property type="entry name" value="2Fe-2S_ferredoxin-like_sf"/>
</dbReference>
<dbReference type="InterPro" id="IPR049830">
    <property type="entry name" value="HndD"/>
</dbReference>
<comment type="caution">
    <text evidence="9">The sequence shown here is derived from an EMBL/GenBank/DDBJ whole genome shotgun (WGS) entry which is preliminary data.</text>
</comment>
<dbReference type="PROSITE" id="PS00198">
    <property type="entry name" value="4FE4S_FER_1"/>
    <property type="match status" value="1"/>
</dbReference>
<dbReference type="Gene3D" id="3.40.50.1780">
    <property type="match status" value="1"/>
</dbReference>
<dbReference type="Gene3D" id="4.10.260.20">
    <property type="entry name" value="Iron hydrogenase, small subunit"/>
    <property type="match status" value="1"/>
</dbReference>
<evidence type="ECO:0000259" key="6">
    <source>
        <dbReference type="PROSITE" id="PS51085"/>
    </source>
</evidence>
<gene>
    <name evidence="9" type="ORF">CSB45_07105</name>
</gene>
<keyword evidence="3" id="KW-0677">Repeat</keyword>
<sequence>MENTCITATIDGAEYQVPSNSTIIEAASHIGISIPSLCYHKELTPTGNCGICLVEDLDRHSFIRACTTPIAPGMNIRTRSRQLTQIRRDVLELILSNHPDDCFYCVRNNTCELQALTKQLGVDRRTLTKLYEPSQVDDSSPSIVREQDKCILCGRCVSVCGDDIQTVHAIGKSQRGFSTVIGPPSGKMADSLCVNCGQCVAFCPTAALHEHVEKELVWRALEDEEKVLLVQMAPSVRVSLAEEFDLPIGTNLIGKMYHALKMIGFDYVLDTNFSADLTIMEEASEFLARLESGENLPLLTSCSPGWVKFVETFYHGLLGNVSSCKSPQQMFGALSKTYFAEKQNLDPAKIVTVSIMPCTAKKYEARRPEMNSHGYRDVDYVLTTREFAEMLKEAGIHLESINDDMPDDLMGQYTGAGTIFGSTGGVMEAALRTAYELATGEELPSLDVEPARGIKGLKEFSVDVKGTKLNLAVANGLGNARKVMDKIMAAKVAGETPPYHFVEIMACPGGCVGGGGQPHGTIDGSVLKRRIERASGLYKEDREMKLRKSHENPEIQKVYEEYLEKPLSHRAHELLHTHYIERDSFIL</sequence>
<dbReference type="InterPro" id="IPR003149">
    <property type="entry name" value="Fe_hydrogenase_ssu"/>
</dbReference>
<evidence type="ECO:0000313" key="10">
    <source>
        <dbReference type="Proteomes" id="UP000229740"/>
    </source>
</evidence>
<dbReference type="GO" id="GO:0008901">
    <property type="term" value="F:ferredoxin hydrogenase activity"/>
    <property type="evidence" value="ECO:0007669"/>
    <property type="project" value="InterPro"/>
</dbReference>
<dbReference type="Pfam" id="PF12838">
    <property type="entry name" value="Fer4_7"/>
    <property type="match status" value="1"/>
</dbReference>
<dbReference type="InterPro" id="IPR013352">
    <property type="entry name" value="Fe_hydrogenase_subset"/>
</dbReference>
<protein>
    <submittedName>
        <fullName evidence="9">Ferredoxin</fullName>
    </submittedName>
</protein>
<evidence type="ECO:0000259" key="8">
    <source>
        <dbReference type="PROSITE" id="PS51839"/>
    </source>
</evidence>
<dbReference type="InterPro" id="IPR004108">
    <property type="entry name" value="Fe_hydrogenase_lsu_C"/>
</dbReference>
<evidence type="ECO:0000256" key="3">
    <source>
        <dbReference type="ARBA" id="ARBA00022737"/>
    </source>
</evidence>
<keyword evidence="2" id="KW-0479">Metal-binding</keyword>
<dbReference type="GO" id="GO:0051539">
    <property type="term" value="F:4 iron, 4 sulfur cluster binding"/>
    <property type="evidence" value="ECO:0007669"/>
    <property type="project" value="UniProtKB-KW"/>
</dbReference>
<dbReference type="Gene3D" id="3.10.20.740">
    <property type="match status" value="1"/>
</dbReference>
<dbReference type="SUPFAM" id="SSF54862">
    <property type="entry name" value="4Fe-4S ferredoxins"/>
    <property type="match status" value="1"/>
</dbReference>
<dbReference type="InterPro" id="IPR017900">
    <property type="entry name" value="4Fe4S_Fe_S_CS"/>
</dbReference>
<dbReference type="NCBIfam" id="NF040763">
    <property type="entry name" value="FeFe_hydrog_A6"/>
    <property type="match status" value="1"/>
</dbReference>
<dbReference type="SUPFAM" id="SSF53920">
    <property type="entry name" value="Fe-only hydrogenase"/>
    <property type="match status" value="1"/>
</dbReference>
<feature type="domain" description="2Fe-2S ferredoxin-type" evidence="6">
    <location>
        <begin position="4"/>
        <end position="82"/>
    </location>
</feature>
<organism evidence="9 10">
    <name type="scientific">candidate division KSB3 bacterium</name>
    <dbReference type="NCBI Taxonomy" id="2044937"/>
    <lineage>
        <taxon>Bacteria</taxon>
        <taxon>candidate division KSB3</taxon>
    </lineage>
</organism>
<dbReference type="Gene3D" id="3.30.70.20">
    <property type="match status" value="1"/>
</dbReference>
<dbReference type="InterPro" id="IPR019574">
    <property type="entry name" value="NADH_UbQ_OxRdtase_Gsu_4Fe4S-bd"/>
</dbReference>
<proteinExistence type="predicted"/>
<dbReference type="FunFam" id="3.30.70.20:FF:000035">
    <property type="entry name" value="Iron hydrogenase 1"/>
    <property type="match status" value="1"/>
</dbReference>
<dbReference type="InterPro" id="IPR050340">
    <property type="entry name" value="Cytosolic_Fe-S_CAF"/>
</dbReference>
<evidence type="ECO:0000313" key="9">
    <source>
        <dbReference type="EMBL" id="PID57586.1"/>
    </source>
</evidence>
<keyword evidence="1" id="KW-0004">4Fe-4S</keyword>
<evidence type="ECO:0000256" key="2">
    <source>
        <dbReference type="ARBA" id="ARBA00022723"/>
    </source>
</evidence>
<feature type="domain" description="4Fe-4S ferredoxin-type" evidence="7">
    <location>
        <begin position="184"/>
        <end position="214"/>
    </location>
</feature>
<accession>A0A2G6E677</accession>
<evidence type="ECO:0000256" key="5">
    <source>
        <dbReference type="ARBA" id="ARBA00023014"/>
    </source>
</evidence>
<feature type="domain" description="4Fe-4S His(Cys)3-ligated-type" evidence="8">
    <location>
        <begin position="82"/>
        <end position="121"/>
    </location>
</feature>
<dbReference type="EMBL" id="PDPS01000026">
    <property type="protein sequence ID" value="PID57586.1"/>
    <property type="molecule type" value="Genomic_DNA"/>
</dbReference>
<dbReference type="Pfam" id="PF13510">
    <property type="entry name" value="Fer2_4"/>
    <property type="match status" value="1"/>
</dbReference>
<evidence type="ECO:0000259" key="7">
    <source>
        <dbReference type="PROSITE" id="PS51379"/>
    </source>
</evidence>
<dbReference type="AlphaFoldDB" id="A0A2G6E677"/>
<dbReference type="PANTHER" id="PTHR11615">
    <property type="entry name" value="NITRATE, FORMATE, IRON DEHYDROGENASE"/>
    <property type="match status" value="1"/>
</dbReference>
<dbReference type="SMART" id="SM00929">
    <property type="entry name" value="NADH-G_4Fe-4S_3"/>
    <property type="match status" value="1"/>
</dbReference>
<dbReference type="Pfam" id="PF10588">
    <property type="entry name" value="NADH-G_4Fe-4S_3"/>
    <property type="match status" value="1"/>
</dbReference>
<keyword evidence="5" id="KW-0411">Iron-sulfur</keyword>
<dbReference type="Gene3D" id="3.40.950.10">
    <property type="entry name" value="Fe-only Hydrogenase (Larger Subunit), Chain L, domain 3"/>
    <property type="match status" value="1"/>
</dbReference>
<dbReference type="InterPro" id="IPR036991">
    <property type="entry name" value="Fe_hydrogenase_ssu_sf"/>
</dbReference>
<dbReference type="Proteomes" id="UP000229740">
    <property type="component" value="Unassembled WGS sequence"/>
</dbReference>
<dbReference type="InterPro" id="IPR009016">
    <property type="entry name" value="Fe_hydrogenase"/>
</dbReference>
<keyword evidence="4" id="KW-0408">Iron</keyword>
<dbReference type="CDD" id="cd00207">
    <property type="entry name" value="fer2"/>
    <property type="match status" value="1"/>
</dbReference>
<reference evidence="9 10" key="1">
    <citation type="submission" date="2017-10" db="EMBL/GenBank/DDBJ databases">
        <title>Novel microbial diversity and functional potential in the marine mammal oral microbiome.</title>
        <authorList>
            <person name="Dudek N.K."/>
            <person name="Sun C.L."/>
            <person name="Burstein D."/>
            <person name="Kantor R.S."/>
            <person name="Aliaga Goltsman D.S."/>
            <person name="Bik E.M."/>
            <person name="Thomas B.C."/>
            <person name="Banfield J.F."/>
            <person name="Relman D.A."/>
        </authorList>
    </citation>
    <scope>NUCLEOTIDE SEQUENCE [LARGE SCALE GENOMIC DNA]</scope>
    <source>
        <strain evidence="9">DOLZORAL124_49_17</strain>
    </source>
</reference>
<dbReference type="PROSITE" id="PS51379">
    <property type="entry name" value="4FE4S_FER_2"/>
    <property type="match status" value="2"/>
</dbReference>
<name>A0A2G6E677_9BACT</name>
<dbReference type="GO" id="GO:0005506">
    <property type="term" value="F:iron ion binding"/>
    <property type="evidence" value="ECO:0007669"/>
    <property type="project" value="InterPro"/>
</dbReference>